<feature type="transmembrane region" description="Helical" evidence="1">
    <location>
        <begin position="96"/>
        <end position="114"/>
    </location>
</feature>
<dbReference type="AlphaFoldDB" id="A0A483PTC3"/>
<dbReference type="RefSeq" id="WP_117037524.1">
    <property type="nucleotide sequence ID" value="NZ_CABFYL010000002.1"/>
</dbReference>
<proteinExistence type="predicted"/>
<sequence length="125" mass="13912">MTCLFAPSLEQLIENQRLDIEVRRAEVETKSKEIEANERIGLRSIEAQEKVQVSLGRRETTNILIRVGGFLLAFLFVLIFIGFAIKNDAKDIVIELMKYVVPLIIGGLGGFYIGKAKGKDEASGE</sequence>
<keyword evidence="1" id="KW-1133">Transmembrane helix</keyword>
<keyword evidence="1" id="KW-0812">Transmembrane</keyword>
<name>A0A483PTC3_KLEPN</name>
<keyword evidence="1" id="KW-0472">Membrane</keyword>
<protein>
    <submittedName>
        <fullName evidence="2">Uncharacterized protein</fullName>
    </submittedName>
</protein>
<evidence type="ECO:0000313" key="2">
    <source>
        <dbReference type="EMBL" id="TCY15825.1"/>
    </source>
</evidence>
<evidence type="ECO:0000256" key="1">
    <source>
        <dbReference type="SAM" id="Phobius"/>
    </source>
</evidence>
<comment type="caution">
    <text evidence="2">The sequence shown here is derived from an EMBL/GenBank/DDBJ whole genome shotgun (WGS) entry which is preliminary data.</text>
</comment>
<accession>A0A483PTC3</accession>
<gene>
    <name evidence="2" type="ORF">ETF05_24970</name>
</gene>
<feature type="transmembrane region" description="Helical" evidence="1">
    <location>
        <begin position="63"/>
        <end position="84"/>
    </location>
</feature>
<dbReference type="EMBL" id="SDCY01000079">
    <property type="protein sequence ID" value="TCY15825.1"/>
    <property type="molecule type" value="Genomic_DNA"/>
</dbReference>
<organism evidence="2">
    <name type="scientific">Klebsiella pneumoniae</name>
    <dbReference type="NCBI Taxonomy" id="573"/>
    <lineage>
        <taxon>Bacteria</taxon>
        <taxon>Pseudomonadati</taxon>
        <taxon>Pseudomonadota</taxon>
        <taxon>Gammaproteobacteria</taxon>
        <taxon>Enterobacterales</taxon>
        <taxon>Enterobacteriaceae</taxon>
        <taxon>Klebsiella/Raoultella group</taxon>
        <taxon>Klebsiella</taxon>
        <taxon>Klebsiella pneumoniae complex</taxon>
    </lineage>
</organism>
<reference evidence="2" key="1">
    <citation type="submission" date="2019-01" db="EMBL/GenBank/DDBJ databases">
        <authorList>
            <person name="Lista F."/>
            <person name="Anselmo A."/>
        </authorList>
    </citation>
    <scope>NUCLEOTIDE SEQUENCE</scope>
    <source>
        <strain evidence="2">23R</strain>
    </source>
</reference>